<dbReference type="EnsemblPlants" id="EMT22935">
    <property type="protein sequence ID" value="EMT22935"/>
    <property type="gene ID" value="F775_42816"/>
</dbReference>
<comment type="subcellular location">
    <subcellularLocation>
        <location evidence="1">Membrane</location>
        <topology evidence="1">Multi-pass membrane protein</topology>
    </subcellularLocation>
</comment>
<sequence length="57" mass="6422">MNAWRAAGIVHTLEKRGGHERGDAVTDVDNAWRAALAHRFRPYDEIDPRGRVDRAPA</sequence>
<evidence type="ECO:0000313" key="3">
    <source>
        <dbReference type="EnsemblPlants" id="EMT22935"/>
    </source>
</evidence>
<dbReference type="AlphaFoldDB" id="M8BDE1"/>
<organism evidence="3">
    <name type="scientific">Aegilops tauschii</name>
    <name type="common">Tausch's goatgrass</name>
    <name type="synonym">Aegilops squarrosa</name>
    <dbReference type="NCBI Taxonomy" id="37682"/>
    <lineage>
        <taxon>Eukaryota</taxon>
        <taxon>Viridiplantae</taxon>
        <taxon>Streptophyta</taxon>
        <taxon>Embryophyta</taxon>
        <taxon>Tracheophyta</taxon>
        <taxon>Spermatophyta</taxon>
        <taxon>Magnoliopsida</taxon>
        <taxon>Liliopsida</taxon>
        <taxon>Poales</taxon>
        <taxon>Poaceae</taxon>
        <taxon>BOP clade</taxon>
        <taxon>Pooideae</taxon>
        <taxon>Triticodae</taxon>
        <taxon>Triticeae</taxon>
        <taxon>Triticinae</taxon>
        <taxon>Aegilops</taxon>
    </lineage>
</organism>
<name>M8BDE1_AEGTA</name>
<evidence type="ECO:0000259" key="2">
    <source>
        <dbReference type="Pfam" id="PF12076"/>
    </source>
</evidence>
<dbReference type="Pfam" id="PF12076">
    <property type="entry name" value="CER1-like_C"/>
    <property type="match status" value="1"/>
</dbReference>
<protein>
    <recommendedName>
        <fullName evidence="2">Very-long-chain aldehyde decarbonylase CER1-like C-terminal domain-containing protein</fullName>
    </recommendedName>
</protein>
<reference evidence="3" key="1">
    <citation type="submission" date="2015-06" db="UniProtKB">
        <authorList>
            <consortium name="EnsemblPlants"/>
        </authorList>
    </citation>
    <scope>IDENTIFICATION</scope>
</reference>
<proteinExistence type="predicted"/>
<feature type="domain" description="Very-long-chain aldehyde decarbonylase CER1-like C-terminal" evidence="2">
    <location>
        <begin position="1"/>
        <end position="42"/>
    </location>
</feature>
<evidence type="ECO:0000256" key="1">
    <source>
        <dbReference type="ARBA" id="ARBA00004141"/>
    </source>
</evidence>
<dbReference type="InterPro" id="IPR021940">
    <property type="entry name" value="CER1-like_C"/>
</dbReference>
<dbReference type="GO" id="GO:0016020">
    <property type="term" value="C:membrane"/>
    <property type="evidence" value="ECO:0007669"/>
    <property type="project" value="UniProtKB-SubCell"/>
</dbReference>
<accession>M8BDE1</accession>